<evidence type="ECO:0000313" key="4">
    <source>
        <dbReference type="Proteomes" id="UP000800235"/>
    </source>
</evidence>
<evidence type="ECO:0000256" key="1">
    <source>
        <dbReference type="SAM" id="Coils"/>
    </source>
</evidence>
<evidence type="ECO:0000313" key="3">
    <source>
        <dbReference type="EMBL" id="KAF2415913.1"/>
    </source>
</evidence>
<name>A0A9P4TS69_9PEZI</name>
<evidence type="ECO:0008006" key="5">
    <source>
        <dbReference type="Google" id="ProtNLM"/>
    </source>
</evidence>
<comment type="caution">
    <text evidence="3">The sequence shown here is derived from an EMBL/GenBank/DDBJ whole genome shotgun (WGS) entry which is preliminary data.</text>
</comment>
<organism evidence="3 4">
    <name type="scientific">Tothia fuscella</name>
    <dbReference type="NCBI Taxonomy" id="1048955"/>
    <lineage>
        <taxon>Eukaryota</taxon>
        <taxon>Fungi</taxon>
        <taxon>Dikarya</taxon>
        <taxon>Ascomycota</taxon>
        <taxon>Pezizomycotina</taxon>
        <taxon>Dothideomycetes</taxon>
        <taxon>Pleosporomycetidae</taxon>
        <taxon>Venturiales</taxon>
        <taxon>Cylindrosympodiaceae</taxon>
        <taxon>Tothia</taxon>
    </lineage>
</organism>
<keyword evidence="4" id="KW-1185">Reference proteome</keyword>
<proteinExistence type="predicted"/>
<gene>
    <name evidence="3" type="ORF">EJ08DRAFT_684379</name>
</gene>
<feature type="coiled-coil region" evidence="1">
    <location>
        <begin position="446"/>
        <end position="473"/>
    </location>
</feature>
<keyword evidence="1" id="KW-0175">Coiled coil</keyword>
<sequence>MDQPELGKEDGVRILHEDLARKYQLHRPKIEQLWRSFNAKQRARVFKAGIYKGIVLKHSRDWALGDVYKVIPELNLKDIAESGPDHILDMLEHRATKPLVQQYCEGVNGGPGDCEFILNSMRDNNLRYVEEFKYAFTIFEEDGYGESYCSPNASKFQIALTILARSFENGIEIETLQTLNILVEDILDASSTRSTQTRTKKSTEVIATALSKLAILPQPEKLSLQDLIAIVLDQKSSLYECLNLCHTEPVFFAHAVNAWFFSRPELLQDQKGRSLPLHTDRYISISLFEVMHNAVAGAVNWDYLHRLVELLDDSGCDGHSRRSTILQELSNVCHLEYRRAQALFKRHVQTSSGVKFFRRISGVVDDGSPRVSMKVKPEALTRSPQLHFMLRLCLAETDVFKAFDWIKKLDELHRHHPSEREEMRERDFVQSLSTVLTLPPNQVKKNQVFESKSKELAQELNSLESEVELLSFAIPIDNLLEPGMTEGALSVLDQFVVEKMGANMGSLYQDLIESCMLEVNSRFEQKKAKGEENASEEPLPTPIRAASLEVQLQHQKQKEKSRPVHSLVEKPDEAPAVTESDIAEPTQVFKVKQSTFNVFSTLFSRTQSRSSISWTEFGAAMADLKFALLPKTGSIFTFSPPEDARVKRALTLHRPHGSRIEGYRLLFYSARMQRTYGWSEQSFEVT</sequence>
<dbReference type="OrthoDB" id="2922289at2759"/>
<accession>A0A9P4TS69</accession>
<dbReference type="Proteomes" id="UP000800235">
    <property type="component" value="Unassembled WGS sequence"/>
</dbReference>
<feature type="compositionally biased region" description="Basic and acidic residues" evidence="2">
    <location>
        <begin position="556"/>
        <end position="573"/>
    </location>
</feature>
<dbReference type="PANTHER" id="PTHR40788:SF1">
    <property type="entry name" value="IPA PROTEIN"/>
    <property type="match status" value="1"/>
</dbReference>
<evidence type="ECO:0000256" key="2">
    <source>
        <dbReference type="SAM" id="MobiDB-lite"/>
    </source>
</evidence>
<feature type="region of interest" description="Disordered" evidence="2">
    <location>
        <begin position="551"/>
        <end position="576"/>
    </location>
</feature>
<protein>
    <recommendedName>
        <fullName evidence="5">Ipa protein</fullName>
    </recommendedName>
</protein>
<dbReference type="AlphaFoldDB" id="A0A9P4TS69"/>
<dbReference type="EMBL" id="MU007175">
    <property type="protein sequence ID" value="KAF2415913.1"/>
    <property type="molecule type" value="Genomic_DNA"/>
</dbReference>
<dbReference type="PANTHER" id="PTHR40788">
    <property type="entry name" value="CLR5 DOMAIN-CONTAINING PROTEIN-RELATED"/>
    <property type="match status" value="1"/>
</dbReference>
<reference evidence="3" key="1">
    <citation type="journal article" date="2020" name="Stud. Mycol.">
        <title>101 Dothideomycetes genomes: a test case for predicting lifestyles and emergence of pathogens.</title>
        <authorList>
            <person name="Haridas S."/>
            <person name="Albert R."/>
            <person name="Binder M."/>
            <person name="Bloem J."/>
            <person name="Labutti K."/>
            <person name="Salamov A."/>
            <person name="Andreopoulos B."/>
            <person name="Baker S."/>
            <person name="Barry K."/>
            <person name="Bills G."/>
            <person name="Bluhm B."/>
            <person name="Cannon C."/>
            <person name="Castanera R."/>
            <person name="Culley D."/>
            <person name="Daum C."/>
            <person name="Ezra D."/>
            <person name="Gonzalez J."/>
            <person name="Henrissat B."/>
            <person name="Kuo A."/>
            <person name="Liang C."/>
            <person name="Lipzen A."/>
            <person name="Lutzoni F."/>
            <person name="Magnuson J."/>
            <person name="Mondo S."/>
            <person name="Nolan M."/>
            <person name="Ohm R."/>
            <person name="Pangilinan J."/>
            <person name="Park H.-J."/>
            <person name="Ramirez L."/>
            <person name="Alfaro M."/>
            <person name="Sun H."/>
            <person name="Tritt A."/>
            <person name="Yoshinaga Y."/>
            <person name="Zwiers L.-H."/>
            <person name="Turgeon B."/>
            <person name="Goodwin S."/>
            <person name="Spatafora J."/>
            <person name="Crous P."/>
            <person name="Grigoriev I."/>
        </authorList>
    </citation>
    <scope>NUCLEOTIDE SEQUENCE</scope>
    <source>
        <strain evidence="3">CBS 130266</strain>
    </source>
</reference>